<evidence type="ECO:0000313" key="2">
    <source>
        <dbReference type="EMBL" id="MCC8428354.1"/>
    </source>
</evidence>
<dbReference type="InterPro" id="IPR007361">
    <property type="entry name" value="DUF427"/>
</dbReference>
<evidence type="ECO:0000313" key="3">
    <source>
        <dbReference type="Proteomes" id="UP001198862"/>
    </source>
</evidence>
<dbReference type="RefSeq" id="WP_230549548.1">
    <property type="nucleotide sequence ID" value="NZ_JAJISD010000001.1"/>
</dbReference>
<organism evidence="2 3">
    <name type="scientific">Reyranella aquatilis</name>
    <dbReference type="NCBI Taxonomy" id="2035356"/>
    <lineage>
        <taxon>Bacteria</taxon>
        <taxon>Pseudomonadati</taxon>
        <taxon>Pseudomonadota</taxon>
        <taxon>Alphaproteobacteria</taxon>
        <taxon>Hyphomicrobiales</taxon>
        <taxon>Reyranellaceae</taxon>
        <taxon>Reyranella</taxon>
    </lineage>
</organism>
<gene>
    <name evidence="2" type="ORF">LJ725_05220</name>
</gene>
<accession>A0ABS8KQQ1</accession>
<sequence>MKAIWRGKVIAESDRTLEVDGYRYFPRDAVRMELLSLSPKTGGDLKCPHGVQFYDVVEGEARSPRAAWSYEAPQEKMKPVDHWIGFWEEVAVR</sequence>
<feature type="domain" description="DUF427" evidence="1">
    <location>
        <begin position="1"/>
        <end position="89"/>
    </location>
</feature>
<dbReference type="Pfam" id="PF04248">
    <property type="entry name" value="NTP_transf_9"/>
    <property type="match status" value="1"/>
</dbReference>
<proteinExistence type="predicted"/>
<keyword evidence="3" id="KW-1185">Reference proteome</keyword>
<dbReference type="Proteomes" id="UP001198862">
    <property type="component" value="Unassembled WGS sequence"/>
</dbReference>
<reference evidence="2 3" key="1">
    <citation type="submission" date="2021-11" db="EMBL/GenBank/DDBJ databases">
        <authorList>
            <person name="Lee D.-H."/>
            <person name="Kim S.-B."/>
        </authorList>
    </citation>
    <scope>NUCLEOTIDE SEQUENCE [LARGE SCALE GENOMIC DNA]</scope>
    <source>
        <strain evidence="2 3">KCTC 52223</strain>
    </source>
</reference>
<evidence type="ECO:0000259" key="1">
    <source>
        <dbReference type="Pfam" id="PF04248"/>
    </source>
</evidence>
<protein>
    <submittedName>
        <fullName evidence="2">DUF427 domain-containing protein</fullName>
    </submittedName>
</protein>
<dbReference type="Gene3D" id="2.170.150.40">
    <property type="entry name" value="Domain of unknown function (DUF427)"/>
    <property type="match status" value="1"/>
</dbReference>
<dbReference type="InterPro" id="IPR038694">
    <property type="entry name" value="DUF427_sf"/>
</dbReference>
<name>A0ABS8KQQ1_9HYPH</name>
<comment type="caution">
    <text evidence="2">The sequence shown here is derived from an EMBL/GenBank/DDBJ whole genome shotgun (WGS) entry which is preliminary data.</text>
</comment>
<dbReference type="EMBL" id="JAJISD010000001">
    <property type="protein sequence ID" value="MCC8428354.1"/>
    <property type="molecule type" value="Genomic_DNA"/>
</dbReference>